<evidence type="ECO:0000313" key="1">
    <source>
        <dbReference type="EMBL" id="GFH12640.1"/>
    </source>
</evidence>
<keyword evidence="2" id="KW-1185">Reference proteome</keyword>
<protein>
    <submittedName>
        <fullName evidence="1">Uncharacterized protein</fullName>
    </submittedName>
</protein>
<sequence length="96" mass="10528">MRVATLLAGAIIARRRKRRRSQWRVGARVGVPANVSCGGWSACGRVHADVHVNVTCGVHVDQFFFFQNSQADAGHEGSRTITWLVTQLAPTGNEKQ</sequence>
<organism evidence="1 2">
    <name type="scientific">Haematococcus lacustris</name>
    <name type="common">Green alga</name>
    <name type="synonym">Haematococcus pluvialis</name>
    <dbReference type="NCBI Taxonomy" id="44745"/>
    <lineage>
        <taxon>Eukaryota</taxon>
        <taxon>Viridiplantae</taxon>
        <taxon>Chlorophyta</taxon>
        <taxon>core chlorophytes</taxon>
        <taxon>Chlorophyceae</taxon>
        <taxon>CS clade</taxon>
        <taxon>Chlamydomonadales</taxon>
        <taxon>Haematococcaceae</taxon>
        <taxon>Haematococcus</taxon>
    </lineage>
</organism>
<name>A0A699YS29_HAELA</name>
<reference evidence="1 2" key="1">
    <citation type="submission" date="2020-02" db="EMBL/GenBank/DDBJ databases">
        <title>Draft genome sequence of Haematococcus lacustris strain NIES-144.</title>
        <authorList>
            <person name="Morimoto D."/>
            <person name="Nakagawa S."/>
            <person name="Yoshida T."/>
            <person name="Sawayama S."/>
        </authorList>
    </citation>
    <scope>NUCLEOTIDE SEQUENCE [LARGE SCALE GENOMIC DNA]</scope>
    <source>
        <strain evidence="1 2">NIES-144</strain>
    </source>
</reference>
<accession>A0A699YS29</accession>
<gene>
    <name evidence="1" type="ORF">HaLaN_08363</name>
</gene>
<comment type="caution">
    <text evidence="1">The sequence shown here is derived from an EMBL/GenBank/DDBJ whole genome shotgun (WGS) entry which is preliminary data.</text>
</comment>
<dbReference type="AlphaFoldDB" id="A0A699YS29"/>
<evidence type="ECO:0000313" key="2">
    <source>
        <dbReference type="Proteomes" id="UP000485058"/>
    </source>
</evidence>
<feature type="non-terminal residue" evidence="1">
    <location>
        <position position="96"/>
    </location>
</feature>
<dbReference type="Proteomes" id="UP000485058">
    <property type="component" value="Unassembled WGS sequence"/>
</dbReference>
<dbReference type="EMBL" id="BLLF01000525">
    <property type="protein sequence ID" value="GFH12640.1"/>
    <property type="molecule type" value="Genomic_DNA"/>
</dbReference>
<proteinExistence type="predicted"/>